<gene>
    <name evidence="1" type="ORF">M407DRAFT_169146</name>
</gene>
<dbReference type="Proteomes" id="UP000054248">
    <property type="component" value="Unassembled WGS sequence"/>
</dbReference>
<keyword evidence="2" id="KW-1185">Reference proteome</keyword>
<dbReference type="EMBL" id="KN823356">
    <property type="protein sequence ID" value="KIO17658.1"/>
    <property type="molecule type" value="Genomic_DNA"/>
</dbReference>
<name>A0A0C3K8A7_9AGAM</name>
<reference evidence="2" key="2">
    <citation type="submission" date="2015-01" db="EMBL/GenBank/DDBJ databases">
        <title>Evolutionary Origins and Diversification of the Mycorrhizal Mutualists.</title>
        <authorList>
            <consortium name="DOE Joint Genome Institute"/>
            <consortium name="Mycorrhizal Genomics Consortium"/>
            <person name="Kohler A."/>
            <person name="Kuo A."/>
            <person name="Nagy L.G."/>
            <person name="Floudas D."/>
            <person name="Copeland A."/>
            <person name="Barry K.W."/>
            <person name="Cichocki N."/>
            <person name="Veneault-Fourrey C."/>
            <person name="LaButti K."/>
            <person name="Lindquist E.A."/>
            <person name="Lipzen A."/>
            <person name="Lundell T."/>
            <person name="Morin E."/>
            <person name="Murat C."/>
            <person name="Riley R."/>
            <person name="Ohm R."/>
            <person name="Sun H."/>
            <person name="Tunlid A."/>
            <person name="Henrissat B."/>
            <person name="Grigoriev I.V."/>
            <person name="Hibbett D.S."/>
            <person name="Martin F."/>
        </authorList>
    </citation>
    <scope>NUCLEOTIDE SEQUENCE [LARGE SCALE GENOMIC DNA]</scope>
    <source>
        <strain evidence="2">MUT 4182</strain>
    </source>
</reference>
<reference evidence="1 2" key="1">
    <citation type="submission" date="2014-04" db="EMBL/GenBank/DDBJ databases">
        <authorList>
            <consortium name="DOE Joint Genome Institute"/>
            <person name="Kuo A."/>
            <person name="Girlanda M."/>
            <person name="Perotto S."/>
            <person name="Kohler A."/>
            <person name="Nagy L.G."/>
            <person name="Floudas D."/>
            <person name="Copeland A."/>
            <person name="Barry K.W."/>
            <person name="Cichocki N."/>
            <person name="Veneault-Fourrey C."/>
            <person name="LaButti K."/>
            <person name="Lindquist E.A."/>
            <person name="Lipzen A."/>
            <person name="Lundell T."/>
            <person name="Morin E."/>
            <person name="Murat C."/>
            <person name="Sun H."/>
            <person name="Tunlid A."/>
            <person name="Henrissat B."/>
            <person name="Grigoriev I.V."/>
            <person name="Hibbett D.S."/>
            <person name="Martin F."/>
            <person name="Nordberg H.P."/>
            <person name="Cantor M.N."/>
            <person name="Hua S.X."/>
        </authorList>
    </citation>
    <scope>NUCLEOTIDE SEQUENCE [LARGE SCALE GENOMIC DNA]</scope>
    <source>
        <strain evidence="1 2">MUT 4182</strain>
    </source>
</reference>
<protein>
    <submittedName>
        <fullName evidence="1">Uncharacterized protein</fullName>
    </submittedName>
</protein>
<organism evidence="1 2">
    <name type="scientific">Tulasnella calospora MUT 4182</name>
    <dbReference type="NCBI Taxonomy" id="1051891"/>
    <lineage>
        <taxon>Eukaryota</taxon>
        <taxon>Fungi</taxon>
        <taxon>Dikarya</taxon>
        <taxon>Basidiomycota</taxon>
        <taxon>Agaricomycotina</taxon>
        <taxon>Agaricomycetes</taxon>
        <taxon>Cantharellales</taxon>
        <taxon>Tulasnellaceae</taxon>
        <taxon>Tulasnella</taxon>
    </lineage>
</organism>
<accession>A0A0C3K8A7</accession>
<sequence>MGIVASDRSGHSQAVKSRKFFLVNIALRKARRIRRRLRTIDWGRRQGNTERRLYSKTPLSK</sequence>
<evidence type="ECO:0000313" key="1">
    <source>
        <dbReference type="EMBL" id="KIO17658.1"/>
    </source>
</evidence>
<proteinExistence type="predicted"/>
<dbReference type="AlphaFoldDB" id="A0A0C3K8A7"/>
<evidence type="ECO:0000313" key="2">
    <source>
        <dbReference type="Proteomes" id="UP000054248"/>
    </source>
</evidence>
<dbReference type="HOGENOM" id="CLU_2924421_0_0_1"/>